<dbReference type="RefSeq" id="WP_054432060.1">
    <property type="nucleotide sequence ID" value="NZ_PECB01000003.1"/>
</dbReference>
<gene>
    <name evidence="2" type="ORF">CCUG63697_04636</name>
</gene>
<dbReference type="GeneID" id="45762819"/>
<keyword evidence="3" id="KW-1185">Reference proteome</keyword>
<dbReference type="AlphaFoldDB" id="A0A4R8QUF3"/>
<comment type="caution">
    <text evidence="2">The sequence shown here is derived from an EMBL/GenBank/DDBJ whole genome shotgun (WGS) entry which is preliminary data.</text>
</comment>
<evidence type="ECO:0000313" key="2">
    <source>
        <dbReference type="EMBL" id="TDZ47581.1"/>
    </source>
</evidence>
<organism evidence="2 3">
    <name type="scientific">Mycobacteroides franklinii</name>
    <dbReference type="NCBI Taxonomy" id="948102"/>
    <lineage>
        <taxon>Bacteria</taxon>
        <taxon>Bacillati</taxon>
        <taxon>Actinomycetota</taxon>
        <taxon>Actinomycetes</taxon>
        <taxon>Mycobacteriales</taxon>
        <taxon>Mycobacteriaceae</taxon>
        <taxon>Mycobacteroides</taxon>
    </lineage>
</organism>
<protein>
    <submittedName>
        <fullName evidence="2">Uncharacterized protein</fullName>
    </submittedName>
</protein>
<keyword evidence="1" id="KW-0812">Transmembrane</keyword>
<evidence type="ECO:0000313" key="3">
    <source>
        <dbReference type="Proteomes" id="UP000295165"/>
    </source>
</evidence>
<reference evidence="2 3" key="1">
    <citation type="journal article" date="2019" name="Sci. Rep.">
        <title>Extended insight into the Mycobacterium chelonae-abscessus complex through whole genome sequencing of Mycobacterium salmoniphilum outbreak and Mycobacterium salmoniphilum-like strains.</title>
        <authorList>
            <person name="Behra P.R.K."/>
            <person name="Das S."/>
            <person name="Pettersson B.M.F."/>
            <person name="Shirreff L."/>
            <person name="DuCote T."/>
            <person name="Jacobsson K.G."/>
            <person name="Ennis D.G."/>
            <person name="Kirsebom L.A."/>
        </authorList>
    </citation>
    <scope>NUCLEOTIDE SEQUENCE [LARGE SCALE GENOMIC DNA]</scope>
    <source>
        <strain evidence="2 3">CCUG 63697</strain>
    </source>
</reference>
<name>A0A4R8QUF3_9MYCO</name>
<keyword evidence="1" id="KW-0472">Membrane</keyword>
<accession>A0A4R8QUF3</accession>
<dbReference type="Proteomes" id="UP000295165">
    <property type="component" value="Unassembled WGS sequence"/>
</dbReference>
<dbReference type="EMBL" id="PECC01000030">
    <property type="protein sequence ID" value="TDZ47581.1"/>
    <property type="molecule type" value="Genomic_DNA"/>
</dbReference>
<evidence type="ECO:0000256" key="1">
    <source>
        <dbReference type="SAM" id="Phobius"/>
    </source>
</evidence>
<keyword evidence="1" id="KW-1133">Transmembrane helix</keyword>
<feature type="transmembrane region" description="Helical" evidence="1">
    <location>
        <begin position="30"/>
        <end position="51"/>
    </location>
</feature>
<sequence>MALGRKTRAVRWRGAGTAMPDLRADVSGRWVWGVGVAVVSVFAAVVIAATVTSRAGQRAAPDPVTGLDHPPATVAVGAQVLPPWPAPADASAAAQAAGLPMARMEGIVQHMHAHLDVVVDGLPVPVPADIGVDTRRGTMSALHTHDNSGVVHIESPVSRQFSLGELFSEWQLSLAADHLGGLYVGAGKQLRVVVNGLIRPGNPAAVIVADHDEIAIVYGLPHPDESIPATYRFPEGT</sequence>
<proteinExistence type="predicted"/>